<gene>
    <name evidence="1" type="ORF">SMTD_LOCUS1098</name>
</gene>
<accession>A0A183NG62</accession>
<proteinExistence type="predicted"/>
<dbReference type="Proteomes" id="UP000269396">
    <property type="component" value="Unassembled WGS sequence"/>
</dbReference>
<dbReference type="EMBL" id="UZAL01001130">
    <property type="protein sequence ID" value="VDO75408.1"/>
    <property type="molecule type" value="Genomic_DNA"/>
</dbReference>
<reference evidence="1 2" key="1">
    <citation type="submission" date="2018-11" db="EMBL/GenBank/DDBJ databases">
        <authorList>
            <consortium name="Pathogen Informatics"/>
        </authorList>
    </citation>
    <scope>NUCLEOTIDE SEQUENCE [LARGE SCALE GENOMIC DNA]</scope>
    <source>
        <strain>Denwood</strain>
        <strain evidence="2">Zambia</strain>
    </source>
</reference>
<evidence type="ECO:0000313" key="2">
    <source>
        <dbReference type="Proteomes" id="UP000269396"/>
    </source>
</evidence>
<dbReference type="AlphaFoldDB" id="A0A183NG62"/>
<evidence type="ECO:0000313" key="1">
    <source>
        <dbReference type="EMBL" id="VDO75408.1"/>
    </source>
</evidence>
<organism evidence="1 2">
    <name type="scientific">Schistosoma mattheei</name>
    <dbReference type="NCBI Taxonomy" id="31246"/>
    <lineage>
        <taxon>Eukaryota</taxon>
        <taxon>Metazoa</taxon>
        <taxon>Spiralia</taxon>
        <taxon>Lophotrochozoa</taxon>
        <taxon>Platyhelminthes</taxon>
        <taxon>Trematoda</taxon>
        <taxon>Digenea</taxon>
        <taxon>Strigeidida</taxon>
        <taxon>Schistosomatoidea</taxon>
        <taxon>Schistosomatidae</taxon>
        <taxon>Schistosoma</taxon>
    </lineage>
</organism>
<name>A0A183NG62_9TREM</name>
<keyword evidence="2" id="KW-1185">Reference proteome</keyword>
<sequence>MFTGEIVNKRSFAWYIHSIFTSNSTQYVAHDCAFL</sequence>
<protein>
    <submittedName>
        <fullName evidence="1">Uncharacterized protein</fullName>
    </submittedName>
</protein>